<sequence length="312" mass="35649">MNQTASTHSQVIKRLAQQHGFAFCGISKADFLEAEAPNLENWLNQHMHGEMGYMANHFDKRLDPRLLVDGAQTVVSLVYNYFPPTHFQPLSDSFKVSKYAFGEDYHRVIKDKMQVLWDDLQNELGEINGRMFVDSAPVLEKAWAKMSGIGWVGKNANLIIPKQGSFYFIAELIIDLPAEPDGPIRDFCGTCTRCIDACPTEAITPYVVDGSKCISYFTIELKENLPIELNKGFEDWIFGCDICQDVCPWNRHAKSHAESRFEPLPEMLGLTQRDWEDMSEELFKNLFRYSAISRTKLGGIRRNISHAKKMRP</sequence>
<keyword evidence="7" id="KW-0408">Iron</keyword>
<keyword evidence="5" id="KW-0671">Queuosine biosynthesis</keyword>
<evidence type="ECO:0000256" key="4">
    <source>
        <dbReference type="ARBA" id="ARBA00022723"/>
    </source>
</evidence>
<organism evidence="10 11">
    <name type="scientific">Aquirufa echingensis</name>
    <dbReference type="NCBI Taxonomy" id="3096516"/>
    <lineage>
        <taxon>Bacteria</taxon>
        <taxon>Pseudomonadati</taxon>
        <taxon>Bacteroidota</taxon>
        <taxon>Cytophagia</taxon>
        <taxon>Cytophagales</taxon>
        <taxon>Flectobacillaceae</taxon>
        <taxon>Aquirufa</taxon>
    </lineage>
</organism>
<keyword evidence="11" id="KW-1185">Reference proteome</keyword>
<evidence type="ECO:0000256" key="2">
    <source>
        <dbReference type="ARBA" id="ARBA00022490"/>
    </source>
</evidence>
<dbReference type="InterPro" id="IPR013542">
    <property type="entry name" value="QueG_DUF1730"/>
</dbReference>
<evidence type="ECO:0000256" key="3">
    <source>
        <dbReference type="ARBA" id="ARBA00022694"/>
    </source>
</evidence>
<dbReference type="PROSITE" id="PS00198">
    <property type="entry name" value="4FE4S_FER_1"/>
    <property type="match status" value="1"/>
</dbReference>
<evidence type="ECO:0000259" key="9">
    <source>
        <dbReference type="PROSITE" id="PS51379"/>
    </source>
</evidence>
<dbReference type="PANTHER" id="PTHR30002">
    <property type="entry name" value="EPOXYQUEUOSINE REDUCTASE"/>
    <property type="match status" value="1"/>
</dbReference>
<keyword evidence="3" id="KW-0819">tRNA processing</keyword>
<dbReference type="SUPFAM" id="SSF46548">
    <property type="entry name" value="alpha-helical ferredoxin"/>
    <property type="match status" value="1"/>
</dbReference>
<dbReference type="PROSITE" id="PS51379">
    <property type="entry name" value="4FE4S_FER_2"/>
    <property type="match status" value="1"/>
</dbReference>
<keyword evidence="8" id="KW-0411">Iron-sulfur</keyword>
<dbReference type="InterPro" id="IPR004453">
    <property type="entry name" value="QueG"/>
</dbReference>
<dbReference type="GO" id="GO:0052693">
    <property type="term" value="F:epoxyqueuosine reductase activity"/>
    <property type="evidence" value="ECO:0007669"/>
    <property type="project" value="UniProtKB-EC"/>
</dbReference>
<dbReference type="Gene3D" id="3.30.70.20">
    <property type="match status" value="1"/>
</dbReference>
<protein>
    <submittedName>
        <fullName evidence="10">tRNA epoxyqueuosine(34) reductase QueG</fullName>
        <ecNumber evidence="10">1.17.99.6</ecNumber>
    </submittedName>
</protein>
<feature type="domain" description="4Fe-4S ferredoxin-type" evidence="9">
    <location>
        <begin position="176"/>
        <end position="208"/>
    </location>
</feature>
<dbReference type="PANTHER" id="PTHR30002:SF4">
    <property type="entry name" value="EPOXYQUEUOSINE REDUCTASE"/>
    <property type="match status" value="1"/>
</dbReference>
<evidence type="ECO:0000256" key="7">
    <source>
        <dbReference type="ARBA" id="ARBA00023004"/>
    </source>
</evidence>
<evidence type="ECO:0000256" key="8">
    <source>
        <dbReference type="ARBA" id="ARBA00023014"/>
    </source>
</evidence>
<accession>A0ABW6D2K1</accession>
<evidence type="ECO:0000256" key="6">
    <source>
        <dbReference type="ARBA" id="ARBA00023002"/>
    </source>
</evidence>
<dbReference type="Proteomes" id="UP001598114">
    <property type="component" value="Unassembled WGS sequence"/>
</dbReference>
<evidence type="ECO:0000256" key="5">
    <source>
        <dbReference type="ARBA" id="ARBA00022785"/>
    </source>
</evidence>
<evidence type="ECO:0000313" key="10">
    <source>
        <dbReference type="EMBL" id="MFD3276011.1"/>
    </source>
</evidence>
<dbReference type="InterPro" id="IPR017896">
    <property type="entry name" value="4Fe4S_Fe-S-bd"/>
</dbReference>
<gene>
    <name evidence="10" type="primary">queG</name>
    <name evidence="10" type="ORF">SKC38_07220</name>
</gene>
<proteinExistence type="predicted"/>
<dbReference type="EC" id="1.17.99.6" evidence="10"/>
<name>A0ABW6D2K1_9BACT</name>
<comment type="caution">
    <text evidence="10">The sequence shown here is derived from an EMBL/GenBank/DDBJ whole genome shotgun (WGS) entry which is preliminary data.</text>
</comment>
<dbReference type="Pfam" id="PF08331">
    <property type="entry name" value="QueG_DUF1730"/>
    <property type="match status" value="1"/>
</dbReference>
<dbReference type="EMBL" id="JBBKYA010000003">
    <property type="protein sequence ID" value="MFD3276011.1"/>
    <property type="molecule type" value="Genomic_DNA"/>
</dbReference>
<keyword evidence="2" id="KW-0963">Cytoplasm</keyword>
<dbReference type="NCBIfam" id="TIGR00276">
    <property type="entry name" value="tRNA epoxyqueuosine(34) reductase QueG"/>
    <property type="match status" value="1"/>
</dbReference>
<keyword evidence="6 10" id="KW-0560">Oxidoreductase</keyword>
<reference evidence="10 11" key="1">
    <citation type="submission" date="2024-03" db="EMBL/GenBank/DDBJ databases">
        <title>Aquirufa genome sequencing.</title>
        <authorList>
            <person name="Pitt A."/>
            <person name="Hahn M.W."/>
        </authorList>
    </citation>
    <scope>NUCLEOTIDE SEQUENCE [LARGE SCALE GENOMIC DNA]</scope>
    <source>
        <strain evidence="10 11">PLAD-142S6K</strain>
    </source>
</reference>
<dbReference type="RefSeq" id="WP_377976436.1">
    <property type="nucleotide sequence ID" value="NZ_JBBKYA010000003.1"/>
</dbReference>
<keyword evidence="4" id="KW-0479">Metal-binding</keyword>
<keyword evidence="1" id="KW-0004">4Fe-4S</keyword>
<evidence type="ECO:0000313" key="11">
    <source>
        <dbReference type="Proteomes" id="UP001598114"/>
    </source>
</evidence>
<evidence type="ECO:0000256" key="1">
    <source>
        <dbReference type="ARBA" id="ARBA00022485"/>
    </source>
</evidence>
<dbReference type="Pfam" id="PF13484">
    <property type="entry name" value="Fer4_16"/>
    <property type="match status" value="1"/>
</dbReference>
<dbReference type="InterPro" id="IPR017900">
    <property type="entry name" value="4Fe4S_Fe_S_CS"/>
</dbReference>